<dbReference type="RefSeq" id="WP_257015771.1">
    <property type="nucleotide sequence ID" value="NZ_JACCBY010000008.1"/>
</dbReference>
<dbReference type="InterPro" id="IPR002145">
    <property type="entry name" value="CopG"/>
</dbReference>
<evidence type="ECO:0000259" key="1">
    <source>
        <dbReference type="Pfam" id="PF01402"/>
    </source>
</evidence>
<dbReference type="InterPro" id="IPR013321">
    <property type="entry name" value="Arc_rbn_hlx_hlx"/>
</dbReference>
<keyword evidence="3" id="KW-1185">Reference proteome</keyword>
<feature type="domain" description="Ribbon-helix-helix protein CopG" evidence="1">
    <location>
        <begin position="12"/>
        <end position="48"/>
    </location>
</feature>
<organism evidence="2 3">
    <name type="scientific">Sphingomonas melonis</name>
    <dbReference type="NCBI Taxonomy" id="152682"/>
    <lineage>
        <taxon>Bacteria</taxon>
        <taxon>Pseudomonadati</taxon>
        <taxon>Pseudomonadota</taxon>
        <taxon>Alphaproteobacteria</taxon>
        <taxon>Sphingomonadales</taxon>
        <taxon>Sphingomonadaceae</taxon>
        <taxon>Sphingomonas</taxon>
    </lineage>
</organism>
<protein>
    <recommendedName>
        <fullName evidence="1">Ribbon-helix-helix protein CopG domain-containing protein</fullName>
    </recommendedName>
</protein>
<proteinExistence type="predicted"/>
<dbReference type="EMBL" id="JACCBY010000008">
    <property type="protein sequence ID" value="NYD91947.1"/>
    <property type="molecule type" value="Genomic_DNA"/>
</dbReference>
<comment type="caution">
    <text evidence="2">The sequence shown here is derived from an EMBL/GenBank/DDBJ whole genome shotgun (WGS) entry which is preliminary data.</text>
</comment>
<name>A0A7Y9FRM6_9SPHN</name>
<dbReference type="GO" id="GO:0006355">
    <property type="term" value="P:regulation of DNA-templated transcription"/>
    <property type="evidence" value="ECO:0007669"/>
    <property type="project" value="InterPro"/>
</dbReference>
<dbReference type="AlphaFoldDB" id="A0A7Y9FRM6"/>
<gene>
    <name evidence="2" type="ORF">HD841_003767</name>
</gene>
<reference evidence="2 3" key="1">
    <citation type="submission" date="2020-08" db="EMBL/GenBank/DDBJ databases">
        <title>The Agave Microbiome: Exploring the role of microbial communities in plant adaptations to desert environments.</title>
        <authorList>
            <person name="Partida-Martinez L.P."/>
        </authorList>
    </citation>
    <scope>NUCLEOTIDE SEQUENCE [LARGE SCALE GENOMIC DNA]</scope>
    <source>
        <strain evidence="2 3">AS2.3</strain>
    </source>
</reference>
<dbReference type="Pfam" id="PF01402">
    <property type="entry name" value="RHH_1"/>
    <property type="match status" value="1"/>
</dbReference>
<sequence>MAPLHGAGPLIVTARVSDDVAAEIDRLAAANGQSRSAWMSRALTQLVLAEGGEKLPLVPAAAGGRPDDTVRVTLRLRRHEIEAIDTVGAPLGLSRNEWLKRAIRWQLWDRAGVLRLAPITQAEIGKLRKQVIRIGRNINQAVHAMNAANMPGSALDIARIAAPFIDTCVDLKAHLFDLRETLSTYASGEVAYWTGADERVAE</sequence>
<dbReference type="Gene3D" id="1.10.1220.10">
    <property type="entry name" value="Met repressor-like"/>
    <property type="match status" value="1"/>
</dbReference>
<evidence type="ECO:0000313" key="2">
    <source>
        <dbReference type="EMBL" id="NYD91947.1"/>
    </source>
</evidence>
<accession>A0A7Y9FRM6</accession>
<evidence type="ECO:0000313" key="3">
    <source>
        <dbReference type="Proteomes" id="UP000517753"/>
    </source>
</evidence>
<dbReference type="Proteomes" id="UP000517753">
    <property type="component" value="Unassembled WGS sequence"/>
</dbReference>